<accession>A0A6L8W5U6</accession>
<dbReference type="RefSeq" id="WP_161314635.1">
    <property type="nucleotide sequence ID" value="NZ_WTUW01000001.1"/>
</dbReference>
<sequence length="194" mass="21187">MPQIIHEQPEHAEQIEPLLDRCFGPDRFKKTAYKVRENTTPLPELSFVTVEGDKLLATIRYWPIVIGNVTPALLLGPIAVEPDLQGKGIGVGLMRETLKVAKELGHHLIVLVGDPEYYSQFGFENAADHGFKMPGPVDERRLLVKECKPGALDNVSGLITGKPFELAPSGRVATEVETEEVIAELAAFAPPADA</sequence>
<evidence type="ECO:0000313" key="2">
    <source>
        <dbReference type="EMBL" id="MZR30109.1"/>
    </source>
</evidence>
<dbReference type="AlphaFoldDB" id="A0A6L8W5U6"/>
<comment type="caution">
    <text evidence="2">The sequence shown here is derived from an EMBL/GenBank/DDBJ whole genome shotgun (WGS) entry which is preliminary data.</text>
</comment>
<dbReference type="Proteomes" id="UP000476030">
    <property type="component" value="Unassembled WGS sequence"/>
</dbReference>
<name>A0A6L8W5U6_9PROT</name>
<dbReference type="Pfam" id="PF13527">
    <property type="entry name" value="Acetyltransf_9"/>
    <property type="match status" value="1"/>
</dbReference>
<organism evidence="2 3">
    <name type="scientific">Sneathiella litorea</name>
    <dbReference type="NCBI Taxonomy" id="2606216"/>
    <lineage>
        <taxon>Bacteria</taxon>
        <taxon>Pseudomonadati</taxon>
        <taxon>Pseudomonadota</taxon>
        <taxon>Alphaproteobacteria</taxon>
        <taxon>Sneathiellales</taxon>
        <taxon>Sneathiellaceae</taxon>
        <taxon>Sneathiella</taxon>
    </lineage>
</organism>
<dbReference type="CDD" id="cd04301">
    <property type="entry name" value="NAT_SF"/>
    <property type="match status" value="1"/>
</dbReference>
<reference evidence="2 3" key="1">
    <citation type="submission" date="2019-12" db="EMBL/GenBank/DDBJ databases">
        <title>Snethiella sp. nov. sp. isolated from sea sand.</title>
        <authorList>
            <person name="Kim J."/>
            <person name="Jeong S.E."/>
            <person name="Jung H.S."/>
            <person name="Jeon C.O."/>
        </authorList>
    </citation>
    <scope>NUCLEOTIDE SEQUENCE [LARGE SCALE GENOMIC DNA]</scope>
    <source>
        <strain evidence="2 3">DP05</strain>
    </source>
</reference>
<dbReference type="EMBL" id="WTUW01000001">
    <property type="protein sequence ID" value="MZR30109.1"/>
    <property type="molecule type" value="Genomic_DNA"/>
</dbReference>
<dbReference type="InterPro" id="IPR016181">
    <property type="entry name" value="Acyl_CoA_acyltransferase"/>
</dbReference>
<dbReference type="Gene3D" id="3.40.630.30">
    <property type="match status" value="1"/>
</dbReference>
<dbReference type="GO" id="GO:0016747">
    <property type="term" value="F:acyltransferase activity, transferring groups other than amino-acyl groups"/>
    <property type="evidence" value="ECO:0007669"/>
    <property type="project" value="InterPro"/>
</dbReference>
<gene>
    <name evidence="2" type="ORF">GQE98_05600</name>
</gene>
<feature type="domain" description="N-acetyltransferase" evidence="1">
    <location>
        <begin position="2"/>
        <end position="144"/>
    </location>
</feature>
<evidence type="ECO:0000259" key="1">
    <source>
        <dbReference type="PROSITE" id="PS51186"/>
    </source>
</evidence>
<dbReference type="PROSITE" id="PS51186">
    <property type="entry name" value="GNAT"/>
    <property type="match status" value="1"/>
</dbReference>
<proteinExistence type="predicted"/>
<dbReference type="SUPFAM" id="SSF55729">
    <property type="entry name" value="Acyl-CoA N-acyltransferases (Nat)"/>
    <property type="match status" value="1"/>
</dbReference>
<evidence type="ECO:0000313" key="3">
    <source>
        <dbReference type="Proteomes" id="UP000476030"/>
    </source>
</evidence>
<protein>
    <submittedName>
        <fullName evidence="2">GNAT family N-acetyltransferase</fullName>
    </submittedName>
</protein>
<keyword evidence="3" id="KW-1185">Reference proteome</keyword>
<keyword evidence="2" id="KW-0808">Transferase</keyword>
<dbReference type="InterPro" id="IPR000182">
    <property type="entry name" value="GNAT_dom"/>
</dbReference>